<organism evidence="1 2">
    <name type="scientific">Alligator mississippiensis</name>
    <name type="common">American alligator</name>
    <dbReference type="NCBI Taxonomy" id="8496"/>
    <lineage>
        <taxon>Eukaryota</taxon>
        <taxon>Metazoa</taxon>
        <taxon>Chordata</taxon>
        <taxon>Craniata</taxon>
        <taxon>Vertebrata</taxon>
        <taxon>Euteleostomi</taxon>
        <taxon>Archelosauria</taxon>
        <taxon>Archosauria</taxon>
        <taxon>Crocodylia</taxon>
        <taxon>Alligatoridae</taxon>
        <taxon>Alligatorinae</taxon>
        <taxon>Alligator</taxon>
    </lineage>
</organism>
<protein>
    <submittedName>
        <fullName evidence="1">Uncharacterized protein</fullName>
    </submittedName>
</protein>
<proteinExistence type="predicted"/>
<dbReference type="AlphaFoldDB" id="A0A151PE44"/>
<evidence type="ECO:0000313" key="2">
    <source>
        <dbReference type="Proteomes" id="UP000050525"/>
    </source>
</evidence>
<evidence type="ECO:0000313" key="1">
    <source>
        <dbReference type="EMBL" id="KYO47015.1"/>
    </source>
</evidence>
<keyword evidence="2" id="KW-1185">Reference proteome</keyword>
<sequence>MPCNNGMCYTCGISSIQDRNGWDDGFGSAYPCPGTVATFKSLRPLQASQHLSISYSATVLKLAAWKGEEDGEKPRIVLS</sequence>
<name>A0A151PE44_ALLMI</name>
<dbReference type="EMBL" id="AKHW03000487">
    <property type="protein sequence ID" value="KYO47015.1"/>
    <property type="molecule type" value="Genomic_DNA"/>
</dbReference>
<accession>A0A151PE44</accession>
<gene>
    <name evidence="1" type="ORF">Y1Q_0014560</name>
</gene>
<dbReference type="Proteomes" id="UP000050525">
    <property type="component" value="Unassembled WGS sequence"/>
</dbReference>
<reference evidence="1 2" key="1">
    <citation type="journal article" date="2012" name="Genome Biol.">
        <title>Sequencing three crocodilian genomes to illuminate the evolution of archosaurs and amniotes.</title>
        <authorList>
            <person name="St John J.A."/>
            <person name="Braun E.L."/>
            <person name="Isberg S.R."/>
            <person name="Miles L.G."/>
            <person name="Chong A.Y."/>
            <person name="Gongora J."/>
            <person name="Dalzell P."/>
            <person name="Moran C."/>
            <person name="Bed'hom B."/>
            <person name="Abzhanov A."/>
            <person name="Burgess S.C."/>
            <person name="Cooksey A.M."/>
            <person name="Castoe T.A."/>
            <person name="Crawford N.G."/>
            <person name="Densmore L.D."/>
            <person name="Drew J.C."/>
            <person name="Edwards S.V."/>
            <person name="Faircloth B.C."/>
            <person name="Fujita M.K."/>
            <person name="Greenwold M.J."/>
            <person name="Hoffmann F.G."/>
            <person name="Howard J.M."/>
            <person name="Iguchi T."/>
            <person name="Janes D.E."/>
            <person name="Khan S.Y."/>
            <person name="Kohno S."/>
            <person name="de Koning A.J."/>
            <person name="Lance S.L."/>
            <person name="McCarthy F.M."/>
            <person name="McCormack J.E."/>
            <person name="Merchant M.E."/>
            <person name="Peterson D.G."/>
            <person name="Pollock D.D."/>
            <person name="Pourmand N."/>
            <person name="Raney B.J."/>
            <person name="Roessler K.A."/>
            <person name="Sanford J.R."/>
            <person name="Sawyer R.H."/>
            <person name="Schmidt C.J."/>
            <person name="Triplett E.W."/>
            <person name="Tuberville T.D."/>
            <person name="Venegas-Anaya M."/>
            <person name="Howard J.T."/>
            <person name="Jarvis E.D."/>
            <person name="Guillette L.J.Jr."/>
            <person name="Glenn T.C."/>
            <person name="Green R.E."/>
            <person name="Ray D.A."/>
        </authorList>
    </citation>
    <scope>NUCLEOTIDE SEQUENCE [LARGE SCALE GENOMIC DNA]</scope>
    <source>
        <strain evidence="1">KSC_2009_1</strain>
    </source>
</reference>
<comment type="caution">
    <text evidence="1">The sequence shown here is derived from an EMBL/GenBank/DDBJ whole genome shotgun (WGS) entry which is preliminary data.</text>
</comment>